<evidence type="ECO:0000256" key="6">
    <source>
        <dbReference type="ARBA" id="ARBA00022989"/>
    </source>
</evidence>
<evidence type="ECO:0000256" key="5">
    <source>
        <dbReference type="ARBA" id="ARBA00022692"/>
    </source>
</evidence>
<feature type="transmembrane region" description="Helical" evidence="8">
    <location>
        <begin position="343"/>
        <end position="363"/>
    </location>
</feature>
<dbReference type="EMBL" id="NHNT01000005">
    <property type="protein sequence ID" value="OUZ39122.1"/>
    <property type="molecule type" value="Genomic_DNA"/>
</dbReference>
<feature type="transmembrane region" description="Helical" evidence="8">
    <location>
        <begin position="311"/>
        <end position="331"/>
    </location>
</feature>
<evidence type="ECO:0000256" key="1">
    <source>
        <dbReference type="ARBA" id="ARBA00004141"/>
    </source>
</evidence>
<dbReference type="Proteomes" id="UP000196594">
    <property type="component" value="Unassembled WGS sequence"/>
</dbReference>
<feature type="transmembrane region" description="Helical" evidence="8">
    <location>
        <begin position="41"/>
        <end position="66"/>
    </location>
</feature>
<feature type="transmembrane region" description="Helical" evidence="8">
    <location>
        <begin position="190"/>
        <end position="212"/>
    </location>
</feature>
<evidence type="ECO:0000256" key="4">
    <source>
        <dbReference type="ARBA" id="ARBA00022544"/>
    </source>
</evidence>
<keyword evidence="10" id="KW-1185">Reference proteome</keyword>
<feature type="transmembrane region" description="Helical" evidence="8">
    <location>
        <begin position="148"/>
        <end position="170"/>
    </location>
</feature>
<feature type="transmembrane region" description="Helical" evidence="8">
    <location>
        <begin position="112"/>
        <end position="136"/>
    </location>
</feature>
<evidence type="ECO:0000256" key="7">
    <source>
        <dbReference type="ARBA" id="ARBA00023136"/>
    </source>
</evidence>
<dbReference type="InterPro" id="IPR004761">
    <property type="entry name" value="Spore_GerAB"/>
</dbReference>
<keyword evidence="5 8" id="KW-0812">Transmembrane</keyword>
<dbReference type="PANTHER" id="PTHR34975:SF2">
    <property type="entry name" value="SPORE GERMINATION PROTEIN A2"/>
    <property type="match status" value="1"/>
</dbReference>
<keyword evidence="7 8" id="KW-0472">Membrane</keyword>
<dbReference type="NCBIfam" id="TIGR00912">
    <property type="entry name" value="2A0309"/>
    <property type="match status" value="1"/>
</dbReference>
<evidence type="ECO:0000313" key="10">
    <source>
        <dbReference type="Proteomes" id="UP000196594"/>
    </source>
</evidence>
<keyword evidence="3" id="KW-0813">Transport</keyword>
<organism evidence="9 10">
    <name type="scientific">Solibacillus kalamii</name>
    <dbReference type="NCBI Taxonomy" id="1748298"/>
    <lineage>
        <taxon>Bacteria</taxon>
        <taxon>Bacillati</taxon>
        <taxon>Bacillota</taxon>
        <taxon>Bacilli</taxon>
        <taxon>Bacillales</taxon>
        <taxon>Caryophanaceae</taxon>
        <taxon>Solibacillus</taxon>
    </lineage>
</organism>
<evidence type="ECO:0000256" key="8">
    <source>
        <dbReference type="SAM" id="Phobius"/>
    </source>
</evidence>
<proteinExistence type="inferred from homology"/>
<dbReference type="PANTHER" id="PTHR34975">
    <property type="entry name" value="SPORE GERMINATION PROTEIN A2"/>
    <property type="match status" value="1"/>
</dbReference>
<feature type="transmembrane region" description="Helical" evidence="8">
    <location>
        <begin position="274"/>
        <end position="299"/>
    </location>
</feature>
<gene>
    <name evidence="9" type="ORF">CBM15_09670</name>
</gene>
<protein>
    <submittedName>
        <fullName evidence="9">Spore gernimation protein KB</fullName>
    </submittedName>
</protein>
<evidence type="ECO:0000313" key="9">
    <source>
        <dbReference type="EMBL" id="OUZ39122.1"/>
    </source>
</evidence>
<name>A0ABX3ZHH5_9BACL</name>
<evidence type="ECO:0000256" key="2">
    <source>
        <dbReference type="ARBA" id="ARBA00007998"/>
    </source>
</evidence>
<sequence length="375" mass="42035">MEGDLLEKAKISTYQLFVLIFLLEIGSAILVPLAIEAKQDAWLAVLIGLAGGCCLFWIYHSLYSYYPEIPLTEYIQQILGSFLGKVLAFFYVLYFMYIAARVLRDFGEMLIIVFYPQTPLFIMNVLMVLVVVYTISKGIEVIARTGELLFIIMMLIGISGTVLIIISGIIEISNLEPMLEEGIKPVIKTAFTQTLFFPFGEVIVFAMVLPYLNQKSKAMKTGLLGLGLSGLIIALIMAMNISVLGVNLISRSHFPLLSTIQTIEFAGFLQRLDITFMLSTVIGGFFKISMYFYASMVGTANLFNIKNSAQLAYPLGLLLLVLSITIASNFSEHVYEGLQIVPLYVHLPFQVIIPVLLLIIAFFKNRNKQRKRIRN</sequence>
<feature type="transmembrane region" description="Helical" evidence="8">
    <location>
        <begin position="224"/>
        <end position="249"/>
    </location>
</feature>
<dbReference type="Pfam" id="PF03845">
    <property type="entry name" value="Spore_permease"/>
    <property type="match status" value="1"/>
</dbReference>
<feature type="transmembrane region" description="Helical" evidence="8">
    <location>
        <begin position="12"/>
        <end position="35"/>
    </location>
</feature>
<accession>A0ABX3ZHH5</accession>
<reference evidence="9 10" key="1">
    <citation type="journal article" date="2017" name="Int. J. Syst. Evol. Microbiol.">
        <title>Solibacillus kalamii sp. nov., isolated from a high-efficiency particulate arrestance filter system used in the International Space Station.</title>
        <authorList>
            <person name="Checinska Sielaff A."/>
            <person name="Kumar R.M."/>
            <person name="Pal D."/>
            <person name="Mayilraj S."/>
            <person name="Venkateswaran K."/>
        </authorList>
    </citation>
    <scope>NUCLEOTIDE SEQUENCE [LARGE SCALE GENOMIC DNA]</scope>
    <source>
        <strain evidence="9 10">ISSFR-015</strain>
    </source>
</reference>
<comment type="similarity">
    <text evidence="2">Belongs to the amino acid-polyamine-organocation (APC) superfamily. Spore germination protein (SGP) (TC 2.A.3.9) family.</text>
</comment>
<evidence type="ECO:0000256" key="3">
    <source>
        <dbReference type="ARBA" id="ARBA00022448"/>
    </source>
</evidence>
<comment type="caution">
    <text evidence="9">The sequence shown here is derived from an EMBL/GenBank/DDBJ whole genome shotgun (WGS) entry which is preliminary data.</text>
</comment>
<keyword evidence="6 8" id="KW-1133">Transmembrane helix</keyword>
<feature type="transmembrane region" description="Helical" evidence="8">
    <location>
        <begin position="78"/>
        <end position="100"/>
    </location>
</feature>
<keyword evidence="4" id="KW-0309">Germination</keyword>
<comment type="subcellular location">
    <subcellularLocation>
        <location evidence="1">Membrane</location>
        <topology evidence="1">Multi-pass membrane protein</topology>
    </subcellularLocation>
</comment>